<dbReference type="Pfam" id="PF07615">
    <property type="entry name" value="Ykof"/>
    <property type="match status" value="2"/>
</dbReference>
<dbReference type="Proteomes" id="UP000291832">
    <property type="component" value="Unassembled WGS sequence"/>
</dbReference>
<organism evidence="3 4">
    <name type="scientific">Leucobacter luti</name>
    <dbReference type="NCBI Taxonomy" id="340320"/>
    <lineage>
        <taxon>Bacteria</taxon>
        <taxon>Bacillati</taxon>
        <taxon>Actinomycetota</taxon>
        <taxon>Actinomycetes</taxon>
        <taxon>Micrococcales</taxon>
        <taxon>Microbacteriaceae</taxon>
        <taxon>Leucobacter</taxon>
    </lineage>
</organism>
<dbReference type="EMBL" id="SHKI01000005">
    <property type="protein sequence ID" value="RZT64569.1"/>
    <property type="molecule type" value="Genomic_DNA"/>
</dbReference>
<accession>A0A4V6MCH3</accession>
<evidence type="ECO:0000313" key="4">
    <source>
        <dbReference type="Proteomes" id="UP000291832"/>
    </source>
</evidence>
<reference evidence="3 4" key="1">
    <citation type="journal article" date="2015" name="Stand. Genomic Sci.">
        <title>Genomic Encyclopedia of Bacterial and Archaeal Type Strains, Phase III: the genomes of soil and plant-associated and newly described type strains.</title>
        <authorList>
            <person name="Whitman W.B."/>
            <person name="Woyke T."/>
            <person name="Klenk H.P."/>
            <person name="Zhou Y."/>
            <person name="Lilburn T.G."/>
            <person name="Beck B.J."/>
            <person name="De Vos P."/>
            <person name="Vandamme P."/>
            <person name="Eisen J.A."/>
            <person name="Garrity G."/>
            <person name="Hugenholtz P."/>
            <person name="Kyrpides N.C."/>
        </authorList>
    </citation>
    <scope>NUCLEOTIDE SEQUENCE [LARGE SCALE GENOMIC DNA]</scope>
    <source>
        <strain evidence="3 4">RF6</strain>
    </source>
</reference>
<feature type="domain" description="Thiamin/hydroxymethyl pyrimidine-binding YkoF putative" evidence="2">
    <location>
        <begin position="141"/>
        <end position="224"/>
    </location>
</feature>
<feature type="domain" description="Thiamin/hydroxymethyl pyrimidine-binding YkoF putative" evidence="2">
    <location>
        <begin position="37"/>
        <end position="115"/>
    </location>
</feature>
<keyword evidence="4" id="KW-1185">Reference proteome</keyword>
<gene>
    <name evidence="3" type="ORF">EV139_1987</name>
</gene>
<dbReference type="InterPro" id="IPR011522">
    <property type="entry name" value="Thiamin/HMP-bd_put_YkoF"/>
</dbReference>
<evidence type="ECO:0000259" key="2">
    <source>
        <dbReference type="Pfam" id="PF07615"/>
    </source>
</evidence>
<feature type="compositionally biased region" description="Polar residues" evidence="1">
    <location>
        <begin position="1"/>
        <end position="20"/>
    </location>
</feature>
<evidence type="ECO:0000313" key="3">
    <source>
        <dbReference type="EMBL" id="RZT64569.1"/>
    </source>
</evidence>
<proteinExistence type="predicted"/>
<feature type="region of interest" description="Disordered" evidence="1">
    <location>
        <begin position="1"/>
        <end position="26"/>
    </location>
</feature>
<dbReference type="OrthoDB" id="3194721at2"/>
<dbReference type="AlphaFoldDB" id="A0A4V6MCH3"/>
<name>A0A4V6MCH3_9MICO</name>
<dbReference type="InterPro" id="IPR029756">
    <property type="entry name" value="MTH1187/YkoF-like"/>
</dbReference>
<protein>
    <submittedName>
        <fullName evidence="3">YKOF-related protein</fullName>
    </submittedName>
</protein>
<evidence type="ECO:0000256" key="1">
    <source>
        <dbReference type="SAM" id="MobiDB-lite"/>
    </source>
</evidence>
<dbReference type="SUPFAM" id="SSF89957">
    <property type="entry name" value="MTH1187/YkoF-like"/>
    <property type="match status" value="1"/>
</dbReference>
<comment type="caution">
    <text evidence="3">The sequence shown here is derived from an EMBL/GenBank/DDBJ whole genome shotgun (WGS) entry which is preliminary data.</text>
</comment>
<dbReference type="Gene3D" id="3.30.70.930">
    <property type="match status" value="2"/>
</dbReference>
<sequence>MVVPVTTTRDAARGTDSQTDPGPVAPAARMTPSQYGVGARFTLSVYDSDYVRIILDALAAADQAGLTIETNDISTFVGGPEQRVLDFLREVIAGAAGSGAHLSAAILLSRGCPGELACELPAGVAALGAAPVELAATGVRARAHWSLYPLLDGGATGDHMGPIYAAIEDARAAGVVAGSDHFATRLDGDLATVLATAANGWIGVGALVQHVTTHLTVSVNSPSEITE</sequence>